<dbReference type="Proteomes" id="UP001642483">
    <property type="component" value="Unassembled WGS sequence"/>
</dbReference>
<dbReference type="InterPro" id="IPR006597">
    <property type="entry name" value="Sel1-like"/>
</dbReference>
<evidence type="ECO:0000256" key="1">
    <source>
        <dbReference type="ARBA" id="ARBA00008486"/>
    </source>
</evidence>
<evidence type="ECO:0000313" key="3">
    <source>
        <dbReference type="EMBL" id="CAK8675609.1"/>
    </source>
</evidence>
<dbReference type="EMBL" id="CAWYQH010000024">
    <property type="protein sequence ID" value="CAK8675609.1"/>
    <property type="molecule type" value="Genomic_DNA"/>
</dbReference>
<protein>
    <submittedName>
        <fullName evidence="3">Uncharacterized protein</fullName>
    </submittedName>
</protein>
<comment type="similarity">
    <text evidence="1">Belongs to the hcp beta-lactamase family.</text>
</comment>
<dbReference type="Pfam" id="PF08238">
    <property type="entry name" value="Sel1"/>
    <property type="match status" value="3"/>
</dbReference>
<reference evidence="3 4" key="1">
    <citation type="submission" date="2024-02" db="EMBL/GenBank/DDBJ databases">
        <authorList>
            <person name="Daric V."/>
            <person name="Darras S."/>
        </authorList>
    </citation>
    <scope>NUCLEOTIDE SEQUENCE [LARGE SCALE GENOMIC DNA]</scope>
</reference>
<name>A0ABP0F7A3_CLALP</name>
<dbReference type="SMART" id="SM00671">
    <property type="entry name" value="SEL1"/>
    <property type="match status" value="3"/>
</dbReference>
<sequence length="256" mass="28910">MAGLVDFRNEDEVKEYLKNTEVEFMFGCHKEKQEDSCYRLGEFLDTIRKDFPQAATVFKDCCDTFQNASCCFKAGQYHSLGKGKLVKSQLEAFKCFYTGCQQKNYTDQGKNDRIAASCTSVGLMLSQAEEKRQPLLNYLEINKAHSLNNPASTHVIKVFERACGLNDKFGCYLLSQIYMEESALDSIKHDYKLAAHYAEKACDLGEAKACHNLSIMHKRGDGVDKSSEKAKEFAEKHYILAPLEAFQVAFALVLNP</sequence>
<gene>
    <name evidence="3" type="ORF">CVLEPA_LOCUS5169</name>
</gene>
<dbReference type="SUPFAM" id="SSF81901">
    <property type="entry name" value="HCP-like"/>
    <property type="match status" value="2"/>
</dbReference>
<organism evidence="3 4">
    <name type="scientific">Clavelina lepadiformis</name>
    <name type="common">Light-bulb sea squirt</name>
    <name type="synonym">Ascidia lepadiformis</name>
    <dbReference type="NCBI Taxonomy" id="159417"/>
    <lineage>
        <taxon>Eukaryota</taxon>
        <taxon>Metazoa</taxon>
        <taxon>Chordata</taxon>
        <taxon>Tunicata</taxon>
        <taxon>Ascidiacea</taxon>
        <taxon>Aplousobranchia</taxon>
        <taxon>Clavelinidae</taxon>
        <taxon>Clavelina</taxon>
    </lineage>
</organism>
<dbReference type="InterPro" id="IPR040239">
    <property type="entry name" value="HcpB-like"/>
</dbReference>
<dbReference type="PANTHER" id="PTHR13891">
    <property type="entry name" value="CYTOCHROME C OXIDASE ASSEMBLY FACTOR 7"/>
    <property type="match status" value="1"/>
</dbReference>
<dbReference type="PANTHER" id="PTHR13891:SF1">
    <property type="entry name" value="CYTOCHROME C OXIDASE ASSEMBLY FACTOR 7"/>
    <property type="match status" value="1"/>
</dbReference>
<keyword evidence="2" id="KW-0677">Repeat</keyword>
<accession>A0ABP0F7A3</accession>
<proteinExistence type="inferred from homology"/>
<evidence type="ECO:0000313" key="4">
    <source>
        <dbReference type="Proteomes" id="UP001642483"/>
    </source>
</evidence>
<dbReference type="Gene3D" id="1.25.40.10">
    <property type="entry name" value="Tetratricopeptide repeat domain"/>
    <property type="match status" value="1"/>
</dbReference>
<evidence type="ECO:0000256" key="2">
    <source>
        <dbReference type="ARBA" id="ARBA00022737"/>
    </source>
</evidence>
<dbReference type="InterPro" id="IPR011990">
    <property type="entry name" value="TPR-like_helical_dom_sf"/>
</dbReference>
<keyword evidence="4" id="KW-1185">Reference proteome</keyword>
<comment type="caution">
    <text evidence="3">The sequence shown here is derived from an EMBL/GenBank/DDBJ whole genome shotgun (WGS) entry which is preliminary data.</text>
</comment>